<dbReference type="AlphaFoldDB" id="A0A4Z2EIB4"/>
<comment type="caution">
    <text evidence="2">The sequence shown here is derived from an EMBL/GenBank/DDBJ whole genome shotgun (WGS) entry which is preliminary data.</text>
</comment>
<dbReference type="EMBL" id="SRLO01006820">
    <property type="protein sequence ID" value="TNN28505.1"/>
    <property type="molecule type" value="Genomic_DNA"/>
</dbReference>
<dbReference type="Proteomes" id="UP000314294">
    <property type="component" value="Unassembled WGS sequence"/>
</dbReference>
<reference evidence="2 3" key="1">
    <citation type="submission" date="2019-03" db="EMBL/GenBank/DDBJ databases">
        <title>First draft genome of Liparis tanakae, snailfish: a comprehensive survey of snailfish specific genes.</title>
        <authorList>
            <person name="Kim W."/>
            <person name="Song I."/>
            <person name="Jeong J.-H."/>
            <person name="Kim D."/>
            <person name="Kim S."/>
            <person name="Ryu S."/>
            <person name="Song J.Y."/>
            <person name="Lee S.K."/>
        </authorList>
    </citation>
    <scope>NUCLEOTIDE SEQUENCE [LARGE SCALE GENOMIC DNA]</scope>
    <source>
        <tissue evidence="2">Muscle</tissue>
    </source>
</reference>
<keyword evidence="3" id="KW-1185">Reference proteome</keyword>
<evidence type="ECO:0000313" key="2">
    <source>
        <dbReference type="EMBL" id="TNN28505.1"/>
    </source>
</evidence>
<feature type="region of interest" description="Disordered" evidence="1">
    <location>
        <begin position="54"/>
        <end position="101"/>
    </location>
</feature>
<protein>
    <submittedName>
        <fullName evidence="2">Uncharacterized protein</fullName>
    </submittedName>
</protein>
<feature type="compositionally biased region" description="Low complexity" evidence="1">
    <location>
        <begin position="86"/>
        <end position="101"/>
    </location>
</feature>
<evidence type="ECO:0000313" key="3">
    <source>
        <dbReference type="Proteomes" id="UP000314294"/>
    </source>
</evidence>
<sequence>MEMFSRRRRRRRPPSSLAVCAAQTIEAGTKPPCPGAASFSDVGATVGNLDVCGRGEDGEHQNECSGNRVTHQAERRSTPAEPNLPGAASQAAGLSSSIGPR</sequence>
<gene>
    <name evidence="2" type="ORF">EYF80_061347</name>
</gene>
<evidence type="ECO:0000256" key="1">
    <source>
        <dbReference type="SAM" id="MobiDB-lite"/>
    </source>
</evidence>
<proteinExistence type="predicted"/>
<name>A0A4Z2EIB4_9TELE</name>
<organism evidence="2 3">
    <name type="scientific">Liparis tanakae</name>
    <name type="common">Tanaka's snailfish</name>
    <dbReference type="NCBI Taxonomy" id="230148"/>
    <lineage>
        <taxon>Eukaryota</taxon>
        <taxon>Metazoa</taxon>
        <taxon>Chordata</taxon>
        <taxon>Craniata</taxon>
        <taxon>Vertebrata</taxon>
        <taxon>Euteleostomi</taxon>
        <taxon>Actinopterygii</taxon>
        <taxon>Neopterygii</taxon>
        <taxon>Teleostei</taxon>
        <taxon>Neoteleostei</taxon>
        <taxon>Acanthomorphata</taxon>
        <taxon>Eupercaria</taxon>
        <taxon>Perciformes</taxon>
        <taxon>Cottioidei</taxon>
        <taxon>Cottales</taxon>
        <taxon>Liparidae</taxon>
        <taxon>Liparis</taxon>
    </lineage>
</organism>
<accession>A0A4Z2EIB4</accession>